<dbReference type="GO" id="GO:0009250">
    <property type="term" value="P:glucan biosynthetic process"/>
    <property type="evidence" value="ECO:0007669"/>
    <property type="project" value="InterPro"/>
</dbReference>
<evidence type="ECO:0000313" key="4">
    <source>
        <dbReference type="Proteomes" id="UP000706172"/>
    </source>
</evidence>
<protein>
    <submittedName>
        <fullName evidence="3">Glycogen synthase</fullName>
    </submittedName>
</protein>
<dbReference type="Pfam" id="PF13439">
    <property type="entry name" value="Glyco_transf_4"/>
    <property type="match status" value="1"/>
</dbReference>
<dbReference type="NCBIfam" id="TIGR02149">
    <property type="entry name" value="glgA_Coryne"/>
    <property type="match status" value="1"/>
</dbReference>
<dbReference type="SUPFAM" id="SSF53756">
    <property type="entry name" value="UDP-Glycosyltransferase/glycogen phosphorylase"/>
    <property type="match status" value="1"/>
</dbReference>
<evidence type="ECO:0000259" key="1">
    <source>
        <dbReference type="Pfam" id="PF00534"/>
    </source>
</evidence>
<proteinExistence type="predicted"/>
<dbReference type="Gene3D" id="3.40.50.2000">
    <property type="entry name" value="Glycogen Phosphorylase B"/>
    <property type="match status" value="2"/>
</dbReference>
<comment type="caution">
    <text evidence="3">The sequence shown here is derived from an EMBL/GenBank/DDBJ whole genome shotgun (WGS) entry which is preliminary data.</text>
</comment>
<dbReference type="Pfam" id="PF00534">
    <property type="entry name" value="Glycos_transf_1"/>
    <property type="match status" value="1"/>
</dbReference>
<feature type="domain" description="Glycosyl transferase family 1" evidence="1">
    <location>
        <begin position="194"/>
        <end position="379"/>
    </location>
</feature>
<evidence type="ECO:0000259" key="2">
    <source>
        <dbReference type="Pfam" id="PF13439"/>
    </source>
</evidence>
<dbReference type="InterPro" id="IPR001296">
    <property type="entry name" value="Glyco_trans_1"/>
</dbReference>
<dbReference type="AlphaFoldDB" id="A0A931GC61"/>
<dbReference type="InterPro" id="IPR011875">
    <property type="entry name" value="M1P_synthase"/>
</dbReference>
<dbReference type="GO" id="GO:0016757">
    <property type="term" value="F:glycosyltransferase activity"/>
    <property type="evidence" value="ECO:0007669"/>
    <property type="project" value="InterPro"/>
</dbReference>
<evidence type="ECO:0000313" key="3">
    <source>
        <dbReference type="EMBL" id="MBG0780019.1"/>
    </source>
</evidence>
<name>A0A931GC61_9BACT</name>
<organism evidence="3 4">
    <name type="scientific">Desulfotignum balticum</name>
    <dbReference type="NCBI Taxonomy" id="115781"/>
    <lineage>
        <taxon>Bacteria</taxon>
        <taxon>Pseudomonadati</taxon>
        <taxon>Thermodesulfobacteriota</taxon>
        <taxon>Desulfobacteria</taxon>
        <taxon>Desulfobacterales</taxon>
        <taxon>Desulfobacteraceae</taxon>
        <taxon>Desulfotignum</taxon>
    </lineage>
</organism>
<dbReference type="CDD" id="cd03801">
    <property type="entry name" value="GT4_PimA-like"/>
    <property type="match status" value="1"/>
</dbReference>
<reference evidence="3" key="1">
    <citation type="submission" date="2020-07" db="EMBL/GenBank/DDBJ databases">
        <title>Severe corrosion of carbon steel in oil field produced water can be linked to methanogenic archaea containing a special type of NiFe hydrogenase.</title>
        <authorList>
            <person name="Lahme S."/>
            <person name="Mand J."/>
            <person name="Longwell J."/>
            <person name="Smith R."/>
            <person name="Enning D."/>
        </authorList>
    </citation>
    <scope>NUCLEOTIDE SEQUENCE</scope>
    <source>
        <strain evidence="3">MIC098Bin6</strain>
    </source>
</reference>
<dbReference type="PANTHER" id="PTHR12526:SF590">
    <property type="entry name" value="ALPHA-MALTOSE-1-PHOSPHATE SYNTHASE"/>
    <property type="match status" value="1"/>
</dbReference>
<sequence>MKTLILTNEYPPNIYGGAGVHVAHLVREMAALSSETDAFDVLCFGDQNQSAPHLRVSGVPEISSETPELQRLKLTDTLLRNAIMTGTANTADVIHCHTWYTYMAGCLLREILAAPLVVTTHSLEPHRPWKKDQLGDSYHATCWLEKAAMENADGIIAVSETMKQNVMDLYPIPPEKIRVIYNGVDTQFFCKTSRPETLRAYGIDPDKPYILFVGRITRQKGIMHLIRAIAMVDPGVQTVLCASAPDTGEIAQEMETRVKSARQETGREILWIPEAIPLQDLPVLYSHAAVFVCPSVYEPFGIINLEAGACSTPVVAAAVGGIPEVVVHGETGLLVPFAAKEDAEPKRPEEFAADLAAAINTLVRAPEKRTRMGAAARKRIEKQFSWTSIARQTLEFYQHLIKNHGQLPYPRRTER</sequence>
<feature type="domain" description="Glycosyltransferase subfamily 4-like N-terminal" evidence="2">
    <location>
        <begin position="15"/>
        <end position="187"/>
    </location>
</feature>
<dbReference type="EMBL" id="JACCQK010000543">
    <property type="protein sequence ID" value="MBG0780019.1"/>
    <property type="molecule type" value="Genomic_DNA"/>
</dbReference>
<dbReference type="PANTHER" id="PTHR12526">
    <property type="entry name" value="GLYCOSYLTRANSFERASE"/>
    <property type="match status" value="1"/>
</dbReference>
<dbReference type="Proteomes" id="UP000706172">
    <property type="component" value="Unassembled WGS sequence"/>
</dbReference>
<dbReference type="InterPro" id="IPR028098">
    <property type="entry name" value="Glyco_trans_4-like_N"/>
</dbReference>
<accession>A0A931GC61</accession>
<gene>
    <name evidence="3" type="primary">glgA</name>
    <name evidence="3" type="ORF">H0S81_08850</name>
</gene>